<keyword evidence="4" id="KW-1185">Reference proteome</keyword>
<sequence length="576" mass="64234">MNDKKYRDVLYEFREISDLKDMVDSSAELFAEKDAYLVKLVPGGEYTPIKYKKFKADIDGLGTELIHMGLKGKKVAVVGENSYEWVVTYLAVTNGTGVIVPLDRELPPQEMSNLLERAEVSAIVYSKKMERQVMETVAHLSFAIPYQICMGETAESGVLEMGHLIDQGGERLAEGERAFVDAEIDREAMCSLLFTSGTTGMAKGVMLSHKNISANVYNMSKYVAIPCEDFGLSVLPMHHSYELTCHIFTGIYQGMTVAICEGLKHILKNMGEAPAGVMLGVPLVFESMHKKLMKQAQTSGKLGKMKKMMAVSRRLKLYNHPQLIKGIFKDVHTAMGNHMNLFIAGGAAIDPNVIESFQAMGIPMIQGYGMTENAPIIAVNKDRYSKPAAVGLPMPGTDIQIIDKDKSGVGEIICRGDSVMLGYYNDPEETDKVLIDGWLHTGDYGYFDREGFLYVCGRKKSVIVTKNGKNIFPEEVEFYLTQSEFIQEALVHGVADEKSGDTVVKAEVYLDGEAIKEAAGNLSTAELRTFIKKEIDKINEEMPLYKRVKRFGIRETEFEKTTTRKIKRFNQSNIEE</sequence>
<dbReference type="InterPro" id="IPR020845">
    <property type="entry name" value="AMP-binding_CS"/>
</dbReference>
<accession>A0A858BWV7</accession>
<dbReference type="Pfam" id="PF00501">
    <property type="entry name" value="AMP-binding"/>
    <property type="match status" value="1"/>
</dbReference>
<dbReference type="KEGG" id="abut:Ami103574_14475"/>
<dbReference type="InterPro" id="IPR042099">
    <property type="entry name" value="ANL_N_sf"/>
</dbReference>
<dbReference type="GO" id="GO:0004467">
    <property type="term" value="F:long-chain fatty acid-CoA ligase activity"/>
    <property type="evidence" value="ECO:0007669"/>
    <property type="project" value="UniProtKB-EC"/>
</dbReference>
<gene>
    <name evidence="3" type="ORF">Ami103574_14475</name>
</gene>
<dbReference type="Gene3D" id="3.30.300.30">
    <property type="match status" value="1"/>
</dbReference>
<name>A0A858BWV7_9FIRM</name>
<dbReference type="Proteomes" id="UP000466848">
    <property type="component" value="Chromosome"/>
</dbReference>
<dbReference type="InterPro" id="IPR000873">
    <property type="entry name" value="AMP-dep_synth/lig_dom"/>
</dbReference>
<dbReference type="RefSeq" id="WP_163067661.1">
    <property type="nucleotide sequence ID" value="NZ_CP048649.1"/>
</dbReference>
<dbReference type="PROSITE" id="PS00455">
    <property type="entry name" value="AMP_BINDING"/>
    <property type="match status" value="1"/>
</dbReference>
<proteinExistence type="predicted"/>
<evidence type="ECO:0000256" key="1">
    <source>
        <dbReference type="ARBA" id="ARBA00024484"/>
    </source>
</evidence>
<dbReference type="PANTHER" id="PTHR43272">
    <property type="entry name" value="LONG-CHAIN-FATTY-ACID--COA LIGASE"/>
    <property type="match status" value="1"/>
</dbReference>
<dbReference type="InterPro" id="IPR045851">
    <property type="entry name" value="AMP-bd_C_sf"/>
</dbReference>
<evidence type="ECO:0000313" key="3">
    <source>
        <dbReference type="EMBL" id="QIB70423.1"/>
    </source>
</evidence>
<dbReference type="GO" id="GO:0016020">
    <property type="term" value="C:membrane"/>
    <property type="evidence" value="ECO:0007669"/>
    <property type="project" value="TreeGrafter"/>
</dbReference>
<evidence type="ECO:0000313" key="4">
    <source>
        <dbReference type="Proteomes" id="UP000466848"/>
    </source>
</evidence>
<protein>
    <submittedName>
        <fullName evidence="3">AMP-binding protein</fullName>
    </submittedName>
</protein>
<dbReference type="Pfam" id="PF23562">
    <property type="entry name" value="AMP-binding_C_3"/>
    <property type="match status" value="1"/>
</dbReference>
<organism evidence="3 4">
    <name type="scientific">Aminipila butyrica</name>
    <dbReference type="NCBI Taxonomy" id="433296"/>
    <lineage>
        <taxon>Bacteria</taxon>
        <taxon>Bacillati</taxon>
        <taxon>Bacillota</taxon>
        <taxon>Clostridia</taxon>
        <taxon>Peptostreptococcales</taxon>
        <taxon>Anaerovoracaceae</taxon>
        <taxon>Aminipila</taxon>
    </lineage>
</organism>
<dbReference type="Gene3D" id="3.40.50.12780">
    <property type="entry name" value="N-terminal domain of ligase-like"/>
    <property type="match status" value="1"/>
</dbReference>
<evidence type="ECO:0000259" key="2">
    <source>
        <dbReference type="Pfam" id="PF00501"/>
    </source>
</evidence>
<dbReference type="PANTHER" id="PTHR43272:SF52">
    <property type="entry name" value="AMP-DEPENDENT SYNTHETASE_LIGASE DOMAIN-CONTAINING PROTEIN"/>
    <property type="match status" value="1"/>
</dbReference>
<dbReference type="AlphaFoldDB" id="A0A858BWV7"/>
<feature type="domain" description="AMP-dependent synthetase/ligase" evidence="2">
    <location>
        <begin position="28"/>
        <end position="424"/>
    </location>
</feature>
<reference evidence="3 4" key="1">
    <citation type="submission" date="2020-02" db="EMBL/GenBank/DDBJ databases">
        <authorList>
            <person name="Kim Y.B."/>
            <person name="Roh S.W."/>
        </authorList>
    </citation>
    <scope>NUCLEOTIDE SEQUENCE [LARGE SCALE GENOMIC DNA]</scope>
    <source>
        <strain evidence="3 4">DSM 103574</strain>
    </source>
</reference>
<dbReference type="SUPFAM" id="SSF56801">
    <property type="entry name" value="Acetyl-CoA synthetase-like"/>
    <property type="match status" value="1"/>
</dbReference>
<dbReference type="EMBL" id="CP048649">
    <property type="protein sequence ID" value="QIB70423.1"/>
    <property type="molecule type" value="Genomic_DNA"/>
</dbReference>
<comment type="catalytic activity">
    <reaction evidence="1">
        <text>a long-chain fatty acid + ATP + CoA = a long-chain fatty acyl-CoA + AMP + diphosphate</text>
        <dbReference type="Rhea" id="RHEA:15421"/>
        <dbReference type="ChEBI" id="CHEBI:30616"/>
        <dbReference type="ChEBI" id="CHEBI:33019"/>
        <dbReference type="ChEBI" id="CHEBI:57287"/>
        <dbReference type="ChEBI" id="CHEBI:57560"/>
        <dbReference type="ChEBI" id="CHEBI:83139"/>
        <dbReference type="ChEBI" id="CHEBI:456215"/>
        <dbReference type="EC" id="6.2.1.3"/>
    </reaction>
    <physiologicalReaction direction="left-to-right" evidence="1">
        <dbReference type="Rhea" id="RHEA:15422"/>
    </physiologicalReaction>
</comment>